<name>A0A6J4JS19_9CHLR</name>
<dbReference type="PANTHER" id="PTHR11733">
    <property type="entry name" value="ZINC METALLOPROTEASE FAMILY M13 NEPRILYSIN-RELATED"/>
    <property type="match status" value="1"/>
</dbReference>
<dbReference type="PANTHER" id="PTHR11733:SF167">
    <property type="entry name" value="FI17812P1-RELATED"/>
    <property type="match status" value="1"/>
</dbReference>
<dbReference type="EMBL" id="CADCTR010001208">
    <property type="protein sequence ID" value="CAA9286068.1"/>
    <property type="molecule type" value="Genomic_DNA"/>
</dbReference>
<dbReference type="Pfam" id="PF05649">
    <property type="entry name" value="Peptidase_M13_N"/>
    <property type="match status" value="1"/>
</dbReference>
<sequence length="343" mass="37572">MTLSAAGRIAASMLIVCNAVTGCARHTAAPPALSVTTSQATDCPTSGATPGHGIAHENINPAIQAGDDFYRFVNHGWLTSQKLPPDRGELGNFGILSMRAEQDISAIIQSAASGADRSPEGRQIADLYNSFVNRERVEELGLGSLQGDLSRIMALNSREDLAQVMADNRSSTIAPMFVFADAANPARNLLHIDQNHLPHPILGLPDRSAYSGQEPTHVSQRNAYKAYVETTLKAAGVDRPEQRANEVMALETQLAQLQWSPEQLRDRRANYHLMKRRELPTYAPGFPWQTYLDARGVGQVDELVLGTDTAIQRQAALFASTPVEVWKSYLAFHWIDNQADYLP</sequence>
<dbReference type="GO" id="GO:0004222">
    <property type="term" value="F:metalloendopeptidase activity"/>
    <property type="evidence" value="ECO:0007669"/>
    <property type="project" value="InterPro"/>
</dbReference>
<evidence type="ECO:0000259" key="1">
    <source>
        <dbReference type="Pfam" id="PF05649"/>
    </source>
</evidence>
<reference evidence="2" key="1">
    <citation type="submission" date="2020-02" db="EMBL/GenBank/DDBJ databases">
        <authorList>
            <person name="Meier V. D."/>
        </authorList>
    </citation>
    <scope>NUCLEOTIDE SEQUENCE</scope>
    <source>
        <strain evidence="2">AVDCRST_MAG93</strain>
    </source>
</reference>
<feature type="non-terminal residue" evidence="2">
    <location>
        <position position="343"/>
    </location>
</feature>
<dbReference type="InterPro" id="IPR042089">
    <property type="entry name" value="Peptidase_M13_dom_2"/>
</dbReference>
<gene>
    <name evidence="2" type="ORF">AVDCRST_MAG93-3540</name>
</gene>
<dbReference type="PROSITE" id="PS51885">
    <property type="entry name" value="NEPRILYSIN"/>
    <property type="match status" value="1"/>
</dbReference>
<dbReference type="InterPro" id="IPR008753">
    <property type="entry name" value="Peptidase_M13_N"/>
</dbReference>
<dbReference type="GO" id="GO:0005886">
    <property type="term" value="C:plasma membrane"/>
    <property type="evidence" value="ECO:0007669"/>
    <property type="project" value="TreeGrafter"/>
</dbReference>
<feature type="domain" description="Peptidase M13 N-terminal" evidence="1">
    <location>
        <begin position="66"/>
        <end position="343"/>
    </location>
</feature>
<proteinExistence type="predicted"/>
<dbReference type="SUPFAM" id="SSF55486">
    <property type="entry name" value="Metalloproteases ('zincins'), catalytic domain"/>
    <property type="match status" value="1"/>
</dbReference>
<evidence type="ECO:0000313" key="2">
    <source>
        <dbReference type="EMBL" id="CAA9286068.1"/>
    </source>
</evidence>
<protein>
    <recommendedName>
        <fullName evidence="1">Peptidase M13 N-terminal domain-containing protein</fullName>
    </recommendedName>
</protein>
<dbReference type="Gene3D" id="1.10.1380.10">
    <property type="entry name" value="Neutral endopeptidase , domain2"/>
    <property type="match status" value="1"/>
</dbReference>
<dbReference type="AlphaFoldDB" id="A0A6J4JS19"/>
<dbReference type="GO" id="GO:0016485">
    <property type="term" value="P:protein processing"/>
    <property type="evidence" value="ECO:0007669"/>
    <property type="project" value="TreeGrafter"/>
</dbReference>
<organism evidence="2">
    <name type="scientific">uncultured Chloroflexia bacterium</name>
    <dbReference type="NCBI Taxonomy" id="1672391"/>
    <lineage>
        <taxon>Bacteria</taxon>
        <taxon>Bacillati</taxon>
        <taxon>Chloroflexota</taxon>
        <taxon>Chloroflexia</taxon>
        <taxon>environmental samples</taxon>
    </lineage>
</organism>
<accession>A0A6J4JS19</accession>
<dbReference type="InterPro" id="IPR000718">
    <property type="entry name" value="Peptidase_M13"/>
</dbReference>